<dbReference type="AlphaFoldDB" id="A0A2N6T7M5"/>
<reference evidence="4 5" key="1">
    <citation type="submission" date="2017-09" db="EMBL/GenBank/DDBJ databases">
        <title>Bacterial strain isolated from the female urinary microbiota.</title>
        <authorList>
            <person name="Thomas-White K."/>
            <person name="Kumar N."/>
            <person name="Forster S."/>
            <person name="Putonti C."/>
            <person name="Lawley T."/>
            <person name="Wolfe A.J."/>
        </authorList>
    </citation>
    <scope>NUCLEOTIDE SEQUENCE [LARGE SCALE GENOMIC DNA]</scope>
    <source>
        <strain evidence="4 5">UMB0792</strain>
    </source>
</reference>
<keyword evidence="3" id="KW-0732">Signal</keyword>
<feature type="chain" id="PRO_5038360093" description="Cell surface protein" evidence="3">
    <location>
        <begin position="23"/>
        <end position="154"/>
    </location>
</feature>
<feature type="region of interest" description="Disordered" evidence="1">
    <location>
        <begin position="73"/>
        <end position="104"/>
    </location>
</feature>
<evidence type="ECO:0000313" key="4">
    <source>
        <dbReference type="EMBL" id="PMC65331.1"/>
    </source>
</evidence>
<feature type="signal peptide" evidence="3">
    <location>
        <begin position="1"/>
        <end position="22"/>
    </location>
</feature>
<sequence>MRPAKIVTVAAVAFATTLSLLPVEPVAPVADAQTEAEVTKEDGWKAVERPPAYMKDGFYYLLINGVYVRVDQAPGQPFPPVDRGDEDDNAKPDPGSGDDGSSSGNVGKVMEWLAPLLIIGGVVATIAAVIRHQFPTGRLMVYFQPSDHVGHTFG</sequence>
<gene>
    <name evidence="4" type="ORF">CJ203_00115</name>
</gene>
<accession>A0A2N6T7M5</accession>
<organism evidence="4 5">
    <name type="scientific">Corynebacterium tuscaniense</name>
    <dbReference type="NCBI Taxonomy" id="302449"/>
    <lineage>
        <taxon>Bacteria</taxon>
        <taxon>Bacillati</taxon>
        <taxon>Actinomycetota</taxon>
        <taxon>Actinomycetes</taxon>
        <taxon>Mycobacteriales</taxon>
        <taxon>Corynebacteriaceae</taxon>
        <taxon>Corynebacterium</taxon>
    </lineage>
</organism>
<dbReference type="Proteomes" id="UP000235836">
    <property type="component" value="Unassembled WGS sequence"/>
</dbReference>
<dbReference type="EMBL" id="PNHG01000001">
    <property type="protein sequence ID" value="PMC65331.1"/>
    <property type="molecule type" value="Genomic_DNA"/>
</dbReference>
<keyword evidence="2" id="KW-1133">Transmembrane helix</keyword>
<evidence type="ECO:0008006" key="6">
    <source>
        <dbReference type="Google" id="ProtNLM"/>
    </source>
</evidence>
<evidence type="ECO:0000256" key="2">
    <source>
        <dbReference type="SAM" id="Phobius"/>
    </source>
</evidence>
<feature type="compositionally biased region" description="Low complexity" evidence="1">
    <location>
        <begin position="92"/>
        <end position="104"/>
    </location>
</feature>
<protein>
    <recommendedName>
        <fullName evidence="6">Cell surface protein</fullName>
    </recommendedName>
</protein>
<name>A0A2N6T7M5_9CORY</name>
<keyword evidence="2" id="KW-0472">Membrane</keyword>
<proteinExistence type="predicted"/>
<keyword evidence="2" id="KW-0812">Transmembrane</keyword>
<comment type="caution">
    <text evidence="4">The sequence shown here is derived from an EMBL/GenBank/DDBJ whole genome shotgun (WGS) entry which is preliminary data.</text>
</comment>
<evidence type="ECO:0000313" key="5">
    <source>
        <dbReference type="Proteomes" id="UP000235836"/>
    </source>
</evidence>
<dbReference type="RefSeq" id="WP_102723112.1">
    <property type="nucleotide sequence ID" value="NZ_PNHG01000001.1"/>
</dbReference>
<evidence type="ECO:0000256" key="3">
    <source>
        <dbReference type="SAM" id="SignalP"/>
    </source>
</evidence>
<evidence type="ECO:0000256" key="1">
    <source>
        <dbReference type="SAM" id="MobiDB-lite"/>
    </source>
</evidence>
<feature type="transmembrane region" description="Helical" evidence="2">
    <location>
        <begin position="112"/>
        <end position="130"/>
    </location>
</feature>
<keyword evidence="5" id="KW-1185">Reference proteome</keyword>